<feature type="domain" description="RCK C-terminal" evidence="9">
    <location>
        <begin position="272"/>
        <end position="355"/>
    </location>
</feature>
<keyword evidence="7 8" id="KW-0472">Membrane</keyword>
<gene>
    <name evidence="10" type="ORF">L8V00_09690</name>
</gene>
<feature type="transmembrane region" description="Helical" evidence="8">
    <location>
        <begin position="365"/>
        <end position="385"/>
    </location>
</feature>
<keyword evidence="6 8" id="KW-1133">Transmembrane helix</keyword>
<keyword evidence="11" id="KW-1185">Reference proteome</keyword>
<feature type="transmembrane region" description="Helical" evidence="8">
    <location>
        <begin position="518"/>
        <end position="541"/>
    </location>
</feature>
<feature type="transmembrane region" description="Helical" evidence="8">
    <location>
        <begin position="28"/>
        <end position="45"/>
    </location>
</feature>
<dbReference type="RefSeq" id="WP_269944906.1">
    <property type="nucleotide sequence ID" value="NZ_JAKMUT010000011.1"/>
</dbReference>
<feature type="transmembrane region" description="Helical" evidence="8">
    <location>
        <begin position="6"/>
        <end position="23"/>
    </location>
</feature>
<evidence type="ECO:0000256" key="3">
    <source>
        <dbReference type="ARBA" id="ARBA00022448"/>
    </source>
</evidence>
<comment type="caution">
    <text evidence="10">The sequence shown here is derived from an EMBL/GenBank/DDBJ whole genome shotgun (WGS) entry which is preliminary data.</text>
</comment>
<dbReference type="InterPro" id="IPR036721">
    <property type="entry name" value="RCK_C_sf"/>
</dbReference>
<protein>
    <submittedName>
        <fullName evidence="10">Transporter</fullName>
    </submittedName>
</protein>
<feature type="transmembrane region" description="Helical" evidence="8">
    <location>
        <begin position="91"/>
        <end position="112"/>
    </location>
</feature>
<comment type="similarity">
    <text evidence="2">Belongs to the AAE transporter (TC 2.A.81) family.</text>
</comment>
<proteinExistence type="inferred from homology"/>
<keyword evidence="4" id="KW-1003">Cell membrane</keyword>
<evidence type="ECO:0000256" key="7">
    <source>
        <dbReference type="ARBA" id="ARBA00023136"/>
    </source>
</evidence>
<feature type="transmembrane region" description="Helical" evidence="8">
    <location>
        <begin position="57"/>
        <end position="79"/>
    </location>
</feature>
<feature type="transmembrane region" description="Helical" evidence="8">
    <location>
        <begin position="459"/>
        <end position="482"/>
    </location>
</feature>
<dbReference type="PANTHER" id="PTHR30445:SF3">
    <property type="entry name" value="TRANSPORT PROTEIN YIDE-RELATED"/>
    <property type="match status" value="1"/>
</dbReference>
<dbReference type="PROSITE" id="PS51202">
    <property type="entry name" value="RCK_C"/>
    <property type="match status" value="1"/>
</dbReference>
<keyword evidence="5 8" id="KW-0812">Transmembrane</keyword>
<dbReference type="AlphaFoldDB" id="A0A9X3LLY1"/>
<feature type="transmembrane region" description="Helical" evidence="8">
    <location>
        <begin position="430"/>
        <end position="447"/>
    </location>
</feature>
<comment type="subcellular location">
    <subcellularLocation>
        <location evidence="1">Cell membrane</location>
        <topology evidence="1">Multi-pass membrane protein</topology>
    </subcellularLocation>
</comment>
<evidence type="ECO:0000256" key="4">
    <source>
        <dbReference type="ARBA" id="ARBA00022475"/>
    </source>
</evidence>
<evidence type="ECO:0000256" key="2">
    <source>
        <dbReference type="ARBA" id="ARBA00009854"/>
    </source>
</evidence>
<keyword evidence="3" id="KW-0813">Transport</keyword>
<dbReference type="GO" id="GO:0006813">
    <property type="term" value="P:potassium ion transport"/>
    <property type="evidence" value="ECO:0007669"/>
    <property type="project" value="InterPro"/>
</dbReference>
<dbReference type="PANTHER" id="PTHR30445">
    <property type="entry name" value="K(+)_H(+) ANTIPORTER SUBUNIT KHTT"/>
    <property type="match status" value="1"/>
</dbReference>
<accession>A0A9X3LLY1</accession>
<dbReference type="InterPro" id="IPR006512">
    <property type="entry name" value="YidE_YbjL"/>
</dbReference>
<dbReference type="InterPro" id="IPR006037">
    <property type="entry name" value="RCK_C"/>
</dbReference>
<dbReference type="GO" id="GO:0008324">
    <property type="term" value="F:monoatomic cation transmembrane transporter activity"/>
    <property type="evidence" value="ECO:0007669"/>
    <property type="project" value="InterPro"/>
</dbReference>
<sequence length="542" mass="57412">MLAFLAENPLIALVIILALGFAIGKIRLGGMSLGTAAILFVAIGFSTANPDIQLPPIIFQFGLAIFVYAIGLTAGHAFFADFRERGWRMILFVVVLLVGLMGMTWLLVPIFGVEAATATGSFAAALTSTPGMAAVVDMLEGTHPELAADPVVGYSLAYPGGVLGAIAVAAIGTKLLKVNHRQDAIDEGVLHAPLEHRGVRLREGIEGCVRDLRAIADSKIIVTRLVRPHHATEDVQEKDHKLAYPDAEVYPGMIVVITGTPDSLDKATAALGEQIDIDVDSSYIGYRRITVSNPSIAGRSIKDIDPISHGFIIARIRRGDEDLVPGPDDVLHYSDRVRVVTPKHRIDEVSQFLGDSERSLADVNLLPFTLGLAIGLLIGAIPIPLPGGTMLNLGFGGGPIVMGLIFGALARTGPIGWQIPYHANKALSSLGLAIFLAGVGTIAGTGFRDALTDITSLNYIALGFIITVTSAIVCGLGGMWLLRLKWDEAMGMAAGVSTNPAVISYLNDQANTELPMRGYATVYPAAMIGKIIGCQMLLLMLL</sequence>
<dbReference type="NCBIfam" id="TIGR01625">
    <property type="entry name" value="YidE_YbjL_dupl"/>
    <property type="match status" value="2"/>
</dbReference>
<evidence type="ECO:0000256" key="8">
    <source>
        <dbReference type="SAM" id="Phobius"/>
    </source>
</evidence>
<dbReference type="Pfam" id="PF06826">
    <property type="entry name" value="Asp-Al_Ex"/>
    <property type="match status" value="2"/>
</dbReference>
<dbReference type="Pfam" id="PF02080">
    <property type="entry name" value="TrkA_C"/>
    <property type="match status" value="1"/>
</dbReference>
<dbReference type="GO" id="GO:0005886">
    <property type="term" value="C:plasma membrane"/>
    <property type="evidence" value="ECO:0007669"/>
    <property type="project" value="UniProtKB-SubCell"/>
</dbReference>
<dbReference type="Gene3D" id="3.30.70.1450">
    <property type="entry name" value="Regulator of K+ conductance, C-terminal domain"/>
    <property type="match status" value="1"/>
</dbReference>
<reference evidence="10" key="1">
    <citation type="submission" date="2022-02" db="EMBL/GenBank/DDBJ databases">
        <title>Corynebacterium sp. from urogenital microbiome.</title>
        <authorList>
            <person name="Cappelli E.A."/>
            <person name="Ribeiro T.G."/>
            <person name="Peixe L."/>
        </authorList>
    </citation>
    <scope>NUCLEOTIDE SEQUENCE</scope>
    <source>
        <strain evidence="10">C8Ua_174</strain>
    </source>
</reference>
<feature type="transmembrane region" description="Helical" evidence="8">
    <location>
        <begin position="156"/>
        <end position="176"/>
    </location>
</feature>
<evidence type="ECO:0000313" key="11">
    <source>
        <dbReference type="Proteomes" id="UP001146469"/>
    </source>
</evidence>
<dbReference type="Proteomes" id="UP001146469">
    <property type="component" value="Unassembled WGS sequence"/>
</dbReference>
<dbReference type="InterPro" id="IPR050144">
    <property type="entry name" value="AAE_transporter"/>
</dbReference>
<feature type="transmembrane region" description="Helical" evidence="8">
    <location>
        <begin position="391"/>
        <end position="410"/>
    </location>
</feature>
<name>A0A9X3LLY1_9CORY</name>
<dbReference type="EMBL" id="JAKMUT010000011">
    <property type="protein sequence ID" value="MCZ9290469.1"/>
    <property type="molecule type" value="Genomic_DNA"/>
</dbReference>
<evidence type="ECO:0000256" key="1">
    <source>
        <dbReference type="ARBA" id="ARBA00004651"/>
    </source>
</evidence>
<evidence type="ECO:0000259" key="9">
    <source>
        <dbReference type="PROSITE" id="PS51202"/>
    </source>
</evidence>
<evidence type="ECO:0000256" key="6">
    <source>
        <dbReference type="ARBA" id="ARBA00022989"/>
    </source>
</evidence>
<evidence type="ECO:0000313" key="10">
    <source>
        <dbReference type="EMBL" id="MCZ9290469.1"/>
    </source>
</evidence>
<evidence type="ECO:0000256" key="5">
    <source>
        <dbReference type="ARBA" id="ARBA00022692"/>
    </source>
</evidence>
<dbReference type="SUPFAM" id="SSF116726">
    <property type="entry name" value="TrkA C-terminal domain-like"/>
    <property type="match status" value="1"/>
</dbReference>
<organism evidence="10 11">
    <name type="scientific">Corynebacterium evansiae</name>
    <dbReference type="NCBI Taxonomy" id="2913499"/>
    <lineage>
        <taxon>Bacteria</taxon>
        <taxon>Bacillati</taxon>
        <taxon>Actinomycetota</taxon>
        <taxon>Actinomycetes</taxon>
        <taxon>Mycobacteriales</taxon>
        <taxon>Corynebacteriaceae</taxon>
        <taxon>Corynebacterium</taxon>
    </lineage>
</organism>